<dbReference type="PANTHER" id="PTHR46577:SF2">
    <property type="entry name" value="TRANSCRIPTIONAL REGULATORY PROTEIN"/>
    <property type="match status" value="1"/>
</dbReference>
<dbReference type="InterPro" id="IPR015421">
    <property type="entry name" value="PyrdxlP-dep_Trfase_major"/>
</dbReference>
<keyword evidence="2" id="KW-0663">Pyridoxal phosphate</keyword>
<evidence type="ECO:0000256" key="3">
    <source>
        <dbReference type="ARBA" id="ARBA00023015"/>
    </source>
</evidence>
<dbReference type="InterPro" id="IPR051446">
    <property type="entry name" value="HTH_trans_reg/aminotransferase"/>
</dbReference>
<dbReference type="CDD" id="cd00609">
    <property type="entry name" value="AAT_like"/>
    <property type="match status" value="1"/>
</dbReference>
<evidence type="ECO:0000313" key="7">
    <source>
        <dbReference type="EMBL" id="GAP34324.1"/>
    </source>
</evidence>
<evidence type="ECO:0000256" key="1">
    <source>
        <dbReference type="ARBA" id="ARBA00005384"/>
    </source>
</evidence>
<dbReference type="STRING" id="1547922.ISF6_4499"/>
<dbReference type="SMART" id="SM00345">
    <property type="entry name" value="HTH_GNTR"/>
    <property type="match status" value="1"/>
</dbReference>
<evidence type="ECO:0000256" key="5">
    <source>
        <dbReference type="ARBA" id="ARBA00023163"/>
    </source>
</evidence>
<proteinExistence type="inferred from homology"/>
<feature type="domain" description="HTH gntR-type" evidence="6">
    <location>
        <begin position="5"/>
        <end position="73"/>
    </location>
</feature>
<dbReference type="SUPFAM" id="SSF46785">
    <property type="entry name" value="Winged helix' DNA-binding domain"/>
    <property type="match status" value="1"/>
</dbReference>
<dbReference type="RefSeq" id="WP_082367892.1">
    <property type="nucleotide sequence ID" value="NZ_BBYR01000007.1"/>
</dbReference>
<dbReference type="Pfam" id="PF00392">
    <property type="entry name" value="GntR"/>
    <property type="match status" value="1"/>
</dbReference>
<dbReference type="Gene3D" id="1.10.10.10">
    <property type="entry name" value="Winged helix-like DNA-binding domain superfamily/Winged helix DNA-binding domain"/>
    <property type="match status" value="1"/>
</dbReference>
<dbReference type="Gene3D" id="3.40.640.10">
    <property type="entry name" value="Type I PLP-dependent aspartate aminotransferase-like (Major domain)"/>
    <property type="match status" value="1"/>
</dbReference>
<dbReference type="Proteomes" id="UP000037660">
    <property type="component" value="Unassembled WGS sequence"/>
</dbReference>
<dbReference type="PANTHER" id="PTHR46577">
    <property type="entry name" value="HTH-TYPE TRANSCRIPTIONAL REGULATORY PROTEIN GABR"/>
    <property type="match status" value="1"/>
</dbReference>
<dbReference type="CDD" id="cd07377">
    <property type="entry name" value="WHTH_GntR"/>
    <property type="match status" value="1"/>
</dbReference>
<dbReference type="EMBL" id="BBYR01000007">
    <property type="protein sequence ID" value="GAP34324.1"/>
    <property type="molecule type" value="Genomic_DNA"/>
</dbReference>
<organism evidence="7 8">
    <name type="scientific">Piscinibacter sakaiensis</name>
    <name type="common">Ideonella sakaiensis</name>
    <dbReference type="NCBI Taxonomy" id="1547922"/>
    <lineage>
        <taxon>Bacteria</taxon>
        <taxon>Pseudomonadati</taxon>
        <taxon>Pseudomonadota</taxon>
        <taxon>Betaproteobacteria</taxon>
        <taxon>Burkholderiales</taxon>
        <taxon>Sphaerotilaceae</taxon>
        <taxon>Piscinibacter</taxon>
    </lineage>
</organism>
<accession>A0A0K8NVM1</accession>
<keyword evidence="3" id="KW-0805">Transcription regulation</keyword>
<dbReference type="InterPro" id="IPR036388">
    <property type="entry name" value="WH-like_DNA-bd_sf"/>
</dbReference>
<keyword evidence="4" id="KW-0238">DNA-binding</keyword>
<dbReference type="GO" id="GO:0003700">
    <property type="term" value="F:DNA-binding transcription factor activity"/>
    <property type="evidence" value="ECO:0007669"/>
    <property type="project" value="InterPro"/>
</dbReference>
<keyword evidence="5" id="KW-0804">Transcription</keyword>
<sequence>MPARPTRYRRLAEELAAQLEEGRYPAGAQLPSLRQLCADHGASLATVTHALHELEDAGLIEARPRRGHFVRGQARPAARPAGPSLALEGRRKRLVELATTQAGCVSLSHLSLAPALLPLAALRRHVSAALLEDPAALAAGTVYGSPALREQIARRLMRAGCAVDAEDIVVTQGVGEALELALRQFTRPGDLVAVPEPASPRTLEVLAFLGLRPLAIPAPQHGGFSVPALAFALRHHALRCCIVEPSFDSVRGSCMPEAARQELATLLRRAAVPLIECELLADLSRGPQRPRPVKAWDEADQGLLCGSLACVTGPGFSVGWIVSRRHRLHLRAARAVHGELLPGIVDAGLARFLADRAFDAHLRRLRRQVAAQTEAWVAFVGARMPPGTTVSAGPGGYLVWAELPDGLDGAAVLPPLRERGYSVIPGAAFGSAQPLARGLRLSAAHPLDGVRERGLAALGEVACALAAQSRGRGAGAGNAGSR</sequence>
<evidence type="ECO:0000259" key="6">
    <source>
        <dbReference type="PROSITE" id="PS50949"/>
    </source>
</evidence>
<comment type="similarity">
    <text evidence="1">In the C-terminal section; belongs to the class-I pyridoxal-phosphate-dependent aminotransferase family.</text>
</comment>
<dbReference type="SUPFAM" id="SSF53383">
    <property type="entry name" value="PLP-dependent transferases"/>
    <property type="match status" value="1"/>
</dbReference>
<dbReference type="InterPro" id="IPR015422">
    <property type="entry name" value="PyrdxlP-dep_Trfase_small"/>
</dbReference>
<dbReference type="OrthoDB" id="9109895at2"/>
<dbReference type="InterPro" id="IPR000524">
    <property type="entry name" value="Tscrpt_reg_HTH_GntR"/>
</dbReference>
<evidence type="ECO:0000313" key="8">
    <source>
        <dbReference type="Proteomes" id="UP000037660"/>
    </source>
</evidence>
<reference evidence="8" key="1">
    <citation type="submission" date="2015-07" db="EMBL/GenBank/DDBJ databases">
        <title>Discovery of a poly(ethylene terephthalate assimilation.</title>
        <authorList>
            <person name="Yoshida S."/>
            <person name="Hiraga K."/>
            <person name="Takehana T."/>
            <person name="Taniguchi I."/>
            <person name="Yamaji H."/>
            <person name="Maeda Y."/>
            <person name="Toyohara K."/>
            <person name="Miyamoto K."/>
            <person name="Kimura Y."/>
            <person name="Oda K."/>
        </authorList>
    </citation>
    <scope>NUCLEOTIDE SEQUENCE [LARGE SCALE GENOMIC DNA]</scope>
    <source>
        <strain evidence="8">NBRC 110686 / TISTR 2288 / 201-F6</strain>
    </source>
</reference>
<name>A0A0K8NVM1_PISS1</name>
<dbReference type="AlphaFoldDB" id="A0A0K8NVM1"/>
<evidence type="ECO:0000256" key="4">
    <source>
        <dbReference type="ARBA" id="ARBA00023125"/>
    </source>
</evidence>
<comment type="caution">
    <text evidence="7">The sequence shown here is derived from an EMBL/GenBank/DDBJ whole genome shotgun (WGS) entry which is preliminary data.</text>
</comment>
<evidence type="ECO:0000256" key="2">
    <source>
        <dbReference type="ARBA" id="ARBA00022898"/>
    </source>
</evidence>
<dbReference type="InterPro" id="IPR036390">
    <property type="entry name" value="WH_DNA-bd_sf"/>
</dbReference>
<dbReference type="Gene3D" id="3.90.1150.10">
    <property type="entry name" value="Aspartate Aminotransferase, domain 1"/>
    <property type="match status" value="1"/>
</dbReference>
<protein>
    <submittedName>
        <fullName evidence="7">GntR family transcriptional regulator YdcR</fullName>
    </submittedName>
</protein>
<dbReference type="InterPro" id="IPR015424">
    <property type="entry name" value="PyrdxlP-dep_Trfase"/>
</dbReference>
<dbReference type="GO" id="GO:0003677">
    <property type="term" value="F:DNA binding"/>
    <property type="evidence" value="ECO:0007669"/>
    <property type="project" value="UniProtKB-KW"/>
</dbReference>
<dbReference type="PROSITE" id="PS50949">
    <property type="entry name" value="HTH_GNTR"/>
    <property type="match status" value="1"/>
</dbReference>
<gene>
    <name evidence="7" type="ORF">ISF6_4499</name>
</gene>
<keyword evidence="8" id="KW-1185">Reference proteome</keyword>
<reference evidence="7 8" key="2">
    <citation type="journal article" date="2016" name="Science">
        <title>A bacterium that degrades and assimilates poly(ethylene terephthalate).</title>
        <authorList>
            <person name="Yoshida S."/>
            <person name="Hiraga K."/>
            <person name="Takehana T."/>
            <person name="Taniguchi I."/>
            <person name="Yamaji H."/>
            <person name="Maeda Y."/>
            <person name="Toyohara K."/>
            <person name="Miyamoto K."/>
            <person name="Kimura Y."/>
            <person name="Oda K."/>
        </authorList>
    </citation>
    <scope>NUCLEOTIDE SEQUENCE [LARGE SCALE GENOMIC DNA]</scope>
    <source>
        <strain evidence="8">NBRC 110686 / TISTR 2288 / 201-F6</strain>
    </source>
</reference>